<organism evidence="8 9">
    <name type="scientific">Daphnia magna</name>
    <dbReference type="NCBI Taxonomy" id="35525"/>
    <lineage>
        <taxon>Eukaryota</taxon>
        <taxon>Metazoa</taxon>
        <taxon>Ecdysozoa</taxon>
        <taxon>Arthropoda</taxon>
        <taxon>Crustacea</taxon>
        <taxon>Branchiopoda</taxon>
        <taxon>Diplostraca</taxon>
        <taxon>Cladocera</taxon>
        <taxon>Anomopoda</taxon>
        <taxon>Daphniidae</taxon>
        <taxon>Daphnia</taxon>
    </lineage>
</organism>
<reference evidence="8 9" key="1">
    <citation type="submission" date="2016-03" db="EMBL/GenBank/DDBJ databases">
        <title>EvidentialGene: Evidence-directed Construction of Genes on Genomes.</title>
        <authorList>
            <person name="Gilbert D.G."/>
            <person name="Choi J.-H."/>
            <person name="Mockaitis K."/>
            <person name="Colbourne J."/>
            <person name="Pfrender M."/>
        </authorList>
    </citation>
    <scope>NUCLEOTIDE SEQUENCE [LARGE SCALE GENOMIC DNA]</scope>
    <source>
        <strain evidence="8 9">Xinb3</strain>
        <tissue evidence="8">Complete organism</tissue>
    </source>
</reference>
<dbReference type="GO" id="GO:0016020">
    <property type="term" value="C:membrane"/>
    <property type="evidence" value="ECO:0007669"/>
    <property type="project" value="UniProtKB-SubCell"/>
</dbReference>
<comment type="caution">
    <text evidence="8">The sequence shown here is derived from an EMBL/GenBank/DDBJ whole genome shotgun (WGS) entry which is preliminary data.</text>
</comment>
<comment type="subcellular location">
    <subcellularLocation>
        <location evidence="1">Membrane</location>
        <topology evidence="1">Multi-pass membrane protein</topology>
    </subcellularLocation>
</comment>
<evidence type="ECO:0000313" key="9">
    <source>
        <dbReference type="Proteomes" id="UP000076858"/>
    </source>
</evidence>
<accession>A0A0N8A3K0</accession>
<protein>
    <submittedName>
        <fullName evidence="8">Transmembrane and coiled-coil domain-containing protein 4</fullName>
    </submittedName>
</protein>
<comment type="similarity">
    <text evidence="2">Belongs to the TMCO4 family.</text>
</comment>
<feature type="transmembrane region" description="Helical" evidence="7">
    <location>
        <begin position="161"/>
        <end position="187"/>
    </location>
</feature>
<dbReference type="Proteomes" id="UP000076858">
    <property type="component" value="Unassembled WGS sequence"/>
</dbReference>
<keyword evidence="5 7" id="KW-0472">Membrane</keyword>
<feature type="compositionally biased region" description="Acidic residues" evidence="6">
    <location>
        <begin position="269"/>
        <end position="290"/>
    </location>
</feature>
<feature type="compositionally biased region" description="Basic and acidic residues" evidence="6">
    <location>
        <begin position="562"/>
        <end position="574"/>
    </location>
</feature>
<evidence type="ECO:0000256" key="3">
    <source>
        <dbReference type="ARBA" id="ARBA00022692"/>
    </source>
</evidence>
<dbReference type="PANTHER" id="PTHR17920:SF3">
    <property type="entry name" value="TRANSMEMBRANE AND COILED-COIL DOMAIN-CONTAINING PROTEIN 4"/>
    <property type="match status" value="1"/>
</dbReference>
<keyword evidence="9" id="KW-1185">Reference proteome</keyword>
<dbReference type="STRING" id="35525.A0A0N8A3K0"/>
<dbReference type="PANTHER" id="PTHR17920">
    <property type="entry name" value="TRANSMEMBRANE AND COILED-COIL DOMAIN-CONTAINING PROTEIN 4 TMCO4"/>
    <property type="match status" value="1"/>
</dbReference>
<gene>
    <name evidence="8" type="ORF">APZ42_033670</name>
</gene>
<dbReference type="InterPro" id="IPR007941">
    <property type="entry name" value="DUF726"/>
</dbReference>
<feature type="transmembrane region" description="Helical" evidence="7">
    <location>
        <begin position="193"/>
        <end position="220"/>
    </location>
</feature>
<name>A0A0N8A3K0_9CRUS</name>
<feature type="region of interest" description="Disordered" evidence="6">
    <location>
        <begin position="534"/>
        <end position="574"/>
    </location>
</feature>
<dbReference type="AlphaFoldDB" id="A0A0N8A3K0"/>
<keyword evidence="3 7" id="KW-0812">Transmembrane</keyword>
<evidence type="ECO:0000313" key="8">
    <source>
        <dbReference type="EMBL" id="KZS03490.1"/>
    </source>
</evidence>
<dbReference type="InterPro" id="IPR029058">
    <property type="entry name" value="AB_hydrolase_fold"/>
</dbReference>
<evidence type="ECO:0000256" key="4">
    <source>
        <dbReference type="ARBA" id="ARBA00022989"/>
    </source>
</evidence>
<evidence type="ECO:0000256" key="7">
    <source>
        <dbReference type="SAM" id="Phobius"/>
    </source>
</evidence>
<evidence type="ECO:0000256" key="6">
    <source>
        <dbReference type="SAM" id="MobiDB-lite"/>
    </source>
</evidence>
<proteinExistence type="inferred from homology"/>
<evidence type="ECO:0000256" key="2">
    <source>
        <dbReference type="ARBA" id="ARBA00009824"/>
    </source>
</evidence>
<evidence type="ECO:0000256" key="1">
    <source>
        <dbReference type="ARBA" id="ARBA00004141"/>
    </source>
</evidence>
<evidence type="ECO:0000256" key="5">
    <source>
        <dbReference type="ARBA" id="ARBA00023136"/>
    </source>
</evidence>
<feature type="region of interest" description="Disordered" evidence="6">
    <location>
        <begin position="261"/>
        <end position="290"/>
    </location>
</feature>
<dbReference type="Pfam" id="PF05277">
    <property type="entry name" value="DUF726"/>
    <property type="match status" value="2"/>
</dbReference>
<sequence length="574" mass="63088">MANWSDPTRYAYSSLFALSLNERYSESCDLEFRQRSLHRLLQHLNLMRCESMMQLLMENETGHTKGPYVEMLLDEPDFHRDGTRVVYDALQWTLMKGNYDARIRVILYEWATQLFGLSVEHFEMLEDAVVQRVSNFSPGSKSPQEEDEQNKQTKMKQAKKYALIGAASVGGGVLLGLTGGLVAPLLGASLATLFGVGGAAAAGSVAGAAVVGSLFGAAGAGVSGYKMNKRVGDVEEFFFVPLSPGEGSRLNVTITVPGWLPPITRRESNDEDGEKDDVTDDENSDTDEDEAVQRQRLMQPFDGLIHSREQYGLQYETKYLAEMGQAIDTICSMAISMAATEVLKMTIFHGLISAVALPRTILSLTSIIDNPWNVCCNRSAQVGEMLAESLMDGNFGRRPVILCGFSLGARVIYFCLKELQRKGEKGRGIVQDAVLIGTPVTGSPVEWRPLLEVVAGRLVNAYSENDWVLKIIYRTASAAYDVAGLQAIDIQHERLVNVDLSQLISGHGDYRTKATECLKATRLLRVVGITPETVQDPADMSDSSKEDEKDRLIPGSSSVVDHPIRSSLKESKKI</sequence>
<feature type="compositionally biased region" description="Basic and acidic residues" evidence="6">
    <location>
        <begin position="542"/>
        <end position="552"/>
    </location>
</feature>
<dbReference type="SUPFAM" id="SSF53474">
    <property type="entry name" value="alpha/beta-Hydrolases"/>
    <property type="match status" value="1"/>
</dbReference>
<dbReference type="OrthoDB" id="277931at2759"/>
<keyword evidence="4 7" id="KW-1133">Transmembrane helix</keyword>
<dbReference type="EMBL" id="LRGB01003257">
    <property type="protein sequence ID" value="KZS03490.1"/>
    <property type="molecule type" value="Genomic_DNA"/>
</dbReference>